<sequence>MIDEVNRPLFSHPTERPNYVVSVISHGVTLRKSFDIKHTGFAARSLDPVPQ</sequence>
<name>A0A0G4PMY1_PENC3</name>
<reference evidence="1 2" key="1">
    <citation type="journal article" date="2014" name="Nat. Commun.">
        <title>Multiple recent horizontal transfers of a large genomic region in cheese making fungi.</title>
        <authorList>
            <person name="Cheeseman K."/>
            <person name="Ropars J."/>
            <person name="Renault P."/>
            <person name="Dupont J."/>
            <person name="Gouzy J."/>
            <person name="Branca A."/>
            <person name="Abraham A.L."/>
            <person name="Ceppi M."/>
            <person name="Conseiller E."/>
            <person name="Debuchy R."/>
            <person name="Malagnac F."/>
            <person name="Goarin A."/>
            <person name="Silar P."/>
            <person name="Lacoste S."/>
            <person name="Sallet E."/>
            <person name="Bensimon A."/>
            <person name="Giraud T."/>
            <person name="Brygoo Y."/>
        </authorList>
    </citation>
    <scope>NUCLEOTIDE SEQUENCE [LARGE SCALE GENOMIC DNA]</scope>
    <source>
        <strain evidence="2">FM 013</strain>
    </source>
</reference>
<evidence type="ECO:0000313" key="1">
    <source>
        <dbReference type="EMBL" id="CRL27506.1"/>
    </source>
</evidence>
<proteinExistence type="predicted"/>
<keyword evidence="2" id="KW-1185">Reference proteome</keyword>
<accession>A0A0G4PMY1</accession>
<dbReference type="STRING" id="1429867.A0A0G4PMY1"/>
<dbReference type="Proteomes" id="UP000053732">
    <property type="component" value="Unassembled WGS sequence"/>
</dbReference>
<evidence type="ECO:0000313" key="2">
    <source>
        <dbReference type="Proteomes" id="UP000053732"/>
    </source>
</evidence>
<organism evidence="1 2">
    <name type="scientific">Penicillium camemberti (strain FM 013)</name>
    <dbReference type="NCBI Taxonomy" id="1429867"/>
    <lineage>
        <taxon>Eukaryota</taxon>
        <taxon>Fungi</taxon>
        <taxon>Dikarya</taxon>
        <taxon>Ascomycota</taxon>
        <taxon>Pezizomycotina</taxon>
        <taxon>Eurotiomycetes</taxon>
        <taxon>Eurotiomycetidae</taxon>
        <taxon>Eurotiales</taxon>
        <taxon>Aspergillaceae</taxon>
        <taxon>Penicillium</taxon>
    </lineage>
</organism>
<gene>
    <name evidence="1" type="ORF">PCAMFM013_S022g000186</name>
</gene>
<dbReference type="EMBL" id="HG793155">
    <property type="protein sequence ID" value="CRL27506.1"/>
    <property type="molecule type" value="Genomic_DNA"/>
</dbReference>
<dbReference type="AlphaFoldDB" id="A0A0G4PMY1"/>
<protein>
    <submittedName>
        <fullName evidence="1">Str. FM013</fullName>
    </submittedName>
</protein>